<gene>
    <name evidence="2" type="ORF">DdX_08547</name>
</gene>
<proteinExistence type="predicted"/>
<evidence type="ECO:0000256" key="1">
    <source>
        <dbReference type="SAM" id="Phobius"/>
    </source>
</evidence>
<feature type="transmembrane region" description="Helical" evidence="1">
    <location>
        <begin position="144"/>
        <end position="165"/>
    </location>
</feature>
<sequence>MDVSFTEDYGLYVVGMHINSAVNTVVTAVSCFALDFFMDLFFIPVTVQPILGGCSLGLLKPIGYMATVINWQLFGLFLGMSGMSLLYAMMYRAASVYNKAHILTKKPVIILMAFVQIFYSSPSIILVLSVYPGNEKSIEYIRQMVIPTGMISVSYIAFAVAGGLQLKSARIVSFCTFLFSTFHTTANGAIMIATIKPYRLAFLRYLRTFIPLHKFYKGTSSTSHIAIQSREPTFTVSRISRVSSISVQ</sequence>
<keyword evidence="1" id="KW-0472">Membrane</keyword>
<protein>
    <submittedName>
        <fullName evidence="2">Serpentine type 7TM GPCR chemoreceptor srh domain-containing protein</fullName>
    </submittedName>
</protein>
<feature type="transmembrane region" description="Helical" evidence="1">
    <location>
        <begin position="109"/>
        <end position="132"/>
    </location>
</feature>
<evidence type="ECO:0000313" key="2">
    <source>
        <dbReference type="EMBL" id="KAI1714452.1"/>
    </source>
</evidence>
<keyword evidence="1" id="KW-0812">Transmembrane</keyword>
<dbReference type="Proteomes" id="UP001201812">
    <property type="component" value="Unassembled WGS sequence"/>
</dbReference>
<feature type="transmembrane region" description="Helical" evidence="1">
    <location>
        <begin position="171"/>
        <end position="195"/>
    </location>
</feature>
<keyword evidence="1" id="KW-1133">Transmembrane helix</keyword>
<dbReference type="InterPro" id="IPR019422">
    <property type="entry name" value="7TM_GPCR_serpentine_rcpt_Srh"/>
</dbReference>
<accession>A0AAD4N3I6</accession>
<organism evidence="2 3">
    <name type="scientific">Ditylenchus destructor</name>
    <dbReference type="NCBI Taxonomy" id="166010"/>
    <lineage>
        <taxon>Eukaryota</taxon>
        <taxon>Metazoa</taxon>
        <taxon>Ecdysozoa</taxon>
        <taxon>Nematoda</taxon>
        <taxon>Chromadorea</taxon>
        <taxon>Rhabditida</taxon>
        <taxon>Tylenchina</taxon>
        <taxon>Tylenchomorpha</taxon>
        <taxon>Sphaerularioidea</taxon>
        <taxon>Anguinidae</taxon>
        <taxon>Anguininae</taxon>
        <taxon>Ditylenchus</taxon>
    </lineage>
</organism>
<dbReference type="Pfam" id="PF10318">
    <property type="entry name" value="7TM_GPCR_Srh"/>
    <property type="match status" value="1"/>
</dbReference>
<dbReference type="EMBL" id="JAKKPZ010000013">
    <property type="protein sequence ID" value="KAI1714452.1"/>
    <property type="molecule type" value="Genomic_DNA"/>
</dbReference>
<comment type="caution">
    <text evidence="2">The sequence shown here is derived from an EMBL/GenBank/DDBJ whole genome shotgun (WGS) entry which is preliminary data.</text>
</comment>
<name>A0AAD4N3I6_9BILA</name>
<reference evidence="2" key="1">
    <citation type="submission" date="2022-01" db="EMBL/GenBank/DDBJ databases">
        <title>Genome Sequence Resource for Two Populations of Ditylenchus destructor, the Migratory Endoparasitic Phytonematode.</title>
        <authorList>
            <person name="Zhang H."/>
            <person name="Lin R."/>
            <person name="Xie B."/>
        </authorList>
    </citation>
    <scope>NUCLEOTIDE SEQUENCE</scope>
    <source>
        <strain evidence="2">BazhouSP</strain>
    </source>
</reference>
<evidence type="ECO:0000313" key="3">
    <source>
        <dbReference type="Proteomes" id="UP001201812"/>
    </source>
</evidence>
<dbReference type="AlphaFoldDB" id="A0AAD4N3I6"/>
<keyword evidence="3" id="KW-1185">Reference proteome</keyword>
<feature type="transmembrane region" description="Helical" evidence="1">
    <location>
        <begin position="71"/>
        <end position="89"/>
    </location>
</feature>